<dbReference type="AlphaFoldDB" id="A0A1L9BES9"/>
<protein>
    <submittedName>
        <fullName evidence="1">Uncharacterized protein</fullName>
    </submittedName>
</protein>
<reference evidence="2" key="1">
    <citation type="submission" date="2016-11" db="EMBL/GenBank/DDBJ databases">
        <authorList>
            <person name="Shukria A."/>
            <person name="Stevens D.C."/>
        </authorList>
    </citation>
    <scope>NUCLEOTIDE SEQUENCE [LARGE SCALE GENOMIC DNA]</scope>
    <source>
        <strain evidence="2">Cbfe23</strain>
    </source>
</reference>
<dbReference type="EMBL" id="MPIN01000002">
    <property type="protein sequence ID" value="OJH40736.1"/>
    <property type="molecule type" value="Genomic_DNA"/>
</dbReference>
<reference evidence="1 2" key="2">
    <citation type="submission" date="2016-12" db="EMBL/GenBank/DDBJ databases">
        <title>Draft Genome Sequence of Cystobacter ferrugineus Strain Cbfe23.</title>
        <authorList>
            <person name="Akbar S."/>
            <person name="Dowd S.E."/>
            <person name="Stevens D.C."/>
        </authorList>
    </citation>
    <scope>NUCLEOTIDE SEQUENCE [LARGE SCALE GENOMIC DNA]</scope>
    <source>
        <strain evidence="1 2">Cbfe23</strain>
    </source>
</reference>
<evidence type="ECO:0000313" key="1">
    <source>
        <dbReference type="EMBL" id="OJH40736.1"/>
    </source>
</evidence>
<evidence type="ECO:0000313" key="2">
    <source>
        <dbReference type="Proteomes" id="UP000182229"/>
    </source>
</evidence>
<accession>A0A1L9BES9</accession>
<proteinExistence type="predicted"/>
<gene>
    <name evidence="1" type="ORF">BON30_07275</name>
</gene>
<organism evidence="1 2">
    <name type="scientific">Cystobacter ferrugineus</name>
    <dbReference type="NCBI Taxonomy" id="83449"/>
    <lineage>
        <taxon>Bacteria</taxon>
        <taxon>Pseudomonadati</taxon>
        <taxon>Myxococcota</taxon>
        <taxon>Myxococcia</taxon>
        <taxon>Myxococcales</taxon>
        <taxon>Cystobacterineae</taxon>
        <taxon>Archangiaceae</taxon>
        <taxon>Cystobacter</taxon>
    </lineage>
</organism>
<name>A0A1L9BES9_9BACT</name>
<dbReference type="STRING" id="83449.BON30_07275"/>
<dbReference type="Proteomes" id="UP000182229">
    <property type="component" value="Unassembled WGS sequence"/>
</dbReference>
<sequence>MADETHGKENGSGRFELGRSYEEVEPDLGRLHEAWHVETGRPALRLYPTHRVEWQPSGLWEVIVVCEPSPIAPSPASITILVNGAPMGVPMTELANVFVLTSAAFTRVENNAGISAHLAPGLNGLQSQPQWPALPNSRQARGHIIAGLALALCGCLLTRPHAPPEPSGSFEEQIQQEAQSLVYFGNLDAQAVLGYPLPEKPFRNQAVPPCPRKKSIVEINGGCWAELAHKPPCEEDQAEYQGKCYLPGAKQQPMPRAVEP</sequence>
<keyword evidence="2" id="KW-1185">Reference proteome</keyword>
<comment type="caution">
    <text evidence="1">The sequence shown here is derived from an EMBL/GenBank/DDBJ whole genome shotgun (WGS) entry which is preliminary data.</text>
</comment>